<dbReference type="PANTHER" id="PTHR46250">
    <property type="entry name" value="MYB/SANT-LIKE DNA-BINDING DOMAIN PROTEIN-RELATED"/>
    <property type="match status" value="1"/>
</dbReference>
<organism evidence="2 3">
    <name type="scientific">Zingiber officinale</name>
    <name type="common">Ginger</name>
    <name type="synonym">Amomum zingiber</name>
    <dbReference type="NCBI Taxonomy" id="94328"/>
    <lineage>
        <taxon>Eukaryota</taxon>
        <taxon>Viridiplantae</taxon>
        <taxon>Streptophyta</taxon>
        <taxon>Embryophyta</taxon>
        <taxon>Tracheophyta</taxon>
        <taxon>Spermatophyta</taxon>
        <taxon>Magnoliopsida</taxon>
        <taxon>Liliopsida</taxon>
        <taxon>Zingiberales</taxon>
        <taxon>Zingiberaceae</taxon>
        <taxon>Zingiber</taxon>
    </lineage>
</organism>
<protein>
    <recommendedName>
        <fullName evidence="1">Myb/SANT-like domain-containing protein</fullName>
    </recommendedName>
</protein>
<dbReference type="PANTHER" id="PTHR46250:SF18">
    <property type="entry name" value="MYB_SANT-LIKE DOMAIN-CONTAINING PROTEIN"/>
    <property type="match status" value="1"/>
</dbReference>
<dbReference type="AlphaFoldDB" id="A0A8J5KTV1"/>
<proteinExistence type="predicted"/>
<dbReference type="Proteomes" id="UP000734854">
    <property type="component" value="Unassembled WGS sequence"/>
</dbReference>
<name>A0A8J5KTV1_ZINOF</name>
<comment type="caution">
    <text evidence="2">The sequence shown here is derived from an EMBL/GenBank/DDBJ whole genome shotgun (WGS) entry which is preliminary data.</text>
</comment>
<evidence type="ECO:0000313" key="3">
    <source>
        <dbReference type="Proteomes" id="UP000734854"/>
    </source>
</evidence>
<gene>
    <name evidence="2" type="ORF">ZIOFF_047675</name>
</gene>
<sequence length="397" mass="45762">MEGKNQKMPNVVENVESSMLPKIKRKTQSTKRLWIKQEDAALVDCLVELSKDSAWKSENGFRTGYLVHLEKLMAAKLPSSSLKATPHIESRYKLLKRQFHAITEMLNHSSGFGWNDVEKCIITTKDVFDDWVKSHPAAIGLRNKEFPHIDDLMFVWGKDHATRANAETPADAVEEINLMQKYLLNVTKLTTRKRKGKADDALDDLVGEIHEYVIAVTEANEEMKGISTYFKKQTESGDRKMKIYDELIELFEFAEQEIMDVEEHILKDEHKIDNFLALPKAFRRNYVIFCLEEFQVLLSREEQLPSVSFVVSIAKPALMFDTGAIDALYLGDKKLVESLQTYLLSRDLSNLKLEFQRGNGKIKVDCFENQLPVELELEKHVFLSAVDYYSRNKELMD</sequence>
<accession>A0A8J5KTV1</accession>
<keyword evidence="3" id="KW-1185">Reference proteome</keyword>
<evidence type="ECO:0000313" key="2">
    <source>
        <dbReference type="EMBL" id="KAG6492710.1"/>
    </source>
</evidence>
<evidence type="ECO:0000259" key="1">
    <source>
        <dbReference type="Pfam" id="PF12776"/>
    </source>
</evidence>
<reference evidence="2 3" key="1">
    <citation type="submission" date="2020-08" db="EMBL/GenBank/DDBJ databases">
        <title>Plant Genome Project.</title>
        <authorList>
            <person name="Zhang R.-G."/>
        </authorList>
    </citation>
    <scope>NUCLEOTIDE SEQUENCE [LARGE SCALE GENOMIC DNA]</scope>
    <source>
        <tissue evidence="2">Rhizome</tissue>
    </source>
</reference>
<dbReference type="Pfam" id="PF12776">
    <property type="entry name" value="Myb_DNA-bind_3"/>
    <property type="match status" value="1"/>
</dbReference>
<feature type="domain" description="Myb/SANT-like" evidence="1">
    <location>
        <begin position="34"/>
        <end position="129"/>
    </location>
</feature>
<dbReference type="EMBL" id="JACMSC010000013">
    <property type="protein sequence ID" value="KAG6492710.1"/>
    <property type="molecule type" value="Genomic_DNA"/>
</dbReference>
<dbReference type="InterPro" id="IPR024752">
    <property type="entry name" value="Myb/SANT-like_dom"/>
</dbReference>